<sequence length="94" mass="10285">MVVLTSVHSMSASMWGPRNGPKSARLAASRQPRDAGARPRSLEPSPPRTLSPSYISMLPPRILRPSLFSLDFSPLVVALLRSPEDVGLLRKVPR</sequence>
<comment type="caution">
    <text evidence="2">The sequence shown here is derived from an EMBL/GenBank/DDBJ whole genome shotgun (WGS) entry which is preliminary data.</text>
</comment>
<evidence type="ECO:0000313" key="3">
    <source>
        <dbReference type="Proteomes" id="UP000287651"/>
    </source>
</evidence>
<proteinExistence type="predicted"/>
<dbReference type="Proteomes" id="UP000287651">
    <property type="component" value="Unassembled WGS sequence"/>
</dbReference>
<feature type="compositionally biased region" description="Polar residues" evidence="1">
    <location>
        <begin position="1"/>
        <end position="12"/>
    </location>
</feature>
<gene>
    <name evidence="2" type="ORF">B296_00041677</name>
</gene>
<dbReference type="AlphaFoldDB" id="A0A426XUG0"/>
<evidence type="ECO:0000256" key="1">
    <source>
        <dbReference type="SAM" id="MobiDB-lite"/>
    </source>
</evidence>
<organism evidence="2 3">
    <name type="scientific">Ensete ventricosum</name>
    <name type="common">Abyssinian banana</name>
    <name type="synonym">Musa ensete</name>
    <dbReference type="NCBI Taxonomy" id="4639"/>
    <lineage>
        <taxon>Eukaryota</taxon>
        <taxon>Viridiplantae</taxon>
        <taxon>Streptophyta</taxon>
        <taxon>Embryophyta</taxon>
        <taxon>Tracheophyta</taxon>
        <taxon>Spermatophyta</taxon>
        <taxon>Magnoliopsida</taxon>
        <taxon>Liliopsida</taxon>
        <taxon>Zingiberales</taxon>
        <taxon>Musaceae</taxon>
        <taxon>Ensete</taxon>
    </lineage>
</organism>
<evidence type="ECO:0000313" key="2">
    <source>
        <dbReference type="EMBL" id="RRT43142.1"/>
    </source>
</evidence>
<feature type="region of interest" description="Disordered" evidence="1">
    <location>
        <begin position="1"/>
        <end position="54"/>
    </location>
</feature>
<feature type="compositionally biased region" description="Basic and acidic residues" evidence="1">
    <location>
        <begin position="31"/>
        <end position="41"/>
    </location>
</feature>
<reference evidence="2 3" key="1">
    <citation type="journal article" date="2014" name="Agronomy (Basel)">
        <title>A Draft Genome Sequence for Ensete ventricosum, the Drought-Tolerant Tree Against Hunger.</title>
        <authorList>
            <person name="Harrison J."/>
            <person name="Moore K.A."/>
            <person name="Paszkiewicz K."/>
            <person name="Jones T."/>
            <person name="Grant M."/>
            <person name="Ambacheew D."/>
            <person name="Muzemil S."/>
            <person name="Studholme D.J."/>
        </authorList>
    </citation>
    <scope>NUCLEOTIDE SEQUENCE [LARGE SCALE GENOMIC DNA]</scope>
</reference>
<name>A0A426XUG0_ENSVE</name>
<dbReference type="EMBL" id="AMZH03017336">
    <property type="protein sequence ID" value="RRT43142.1"/>
    <property type="molecule type" value="Genomic_DNA"/>
</dbReference>
<protein>
    <submittedName>
        <fullName evidence="2">Uncharacterized protein</fullName>
    </submittedName>
</protein>
<accession>A0A426XUG0</accession>